<proteinExistence type="predicted"/>
<accession>A0A1E7FZ66</accession>
<name>A0A1E7FZ66_9STRA</name>
<feature type="compositionally biased region" description="Acidic residues" evidence="1">
    <location>
        <begin position="244"/>
        <end position="256"/>
    </location>
</feature>
<reference evidence="2 3" key="1">
    <citation type="submission" date="2016-09" db="EMBL/GenBank/DDBJ databases">
        <title>Extensive genetic diversity and differential bi-allelic expression allows diatom success in the polar Southern Ocean.</title>
        <authorList>
            <consortium name="DOE Joint Genome Institute"/>
            <person name="Mock T."/>
            <person name="Otillar R.P."/>
            <person name="Strauss J."/>
            <person name="Dupont C."/>
            <person name="Frickenhaus S."/>
            <person name="Maumus F."/>
            <person name="Mcmullan M."/>
            <person name="Sanges R."/>
            <person name="Schmutz J."/>
            <person name="Toseland A."/>
            <person name="Valas R."/>
            <person name="Veluchamy A."/>
            <person name="Ward B.J."/>
            <person name="Allen A."/>
            <person name="Barry K."/>
            <person name="Falciatore A."/>
            <person name="Ferrante M."/>
            <person name="Fortunato A.E."/>
            <person name="Gloeckner G."/>
            <person name="Gruber A."/>
            <person name="Hipkin R."/>
            <person name="Janech M."/>
            <person name="Kroth P."/>
            <person name="Leese F."/>
            <person name="Lindquist E."/>
            <person name="Lyon B.R."/>
            <person name="Martin J."/>
            <person name="Mayer C."/>
            <person name="Parker M."/>
            <person name="Quesneville H."/>
            <person name="Raymond J."/>
            <person name="Uhlig C."/>
            <person name="Valentin K.U."/>
            <person name="Worden A.Z."/>
            <person name="Armbrust E.V."/>
            <person name="Bowler C."/>
            <person name="Green B."/>
            <person name="Moulton V."/>
            <person name="Van Oosterhout C."/>
            <person name="Grigoriev I."/>
        </authorList>
    </citation>
    <scope>NUCLEOTIDE SEQUENCE [LARGE SCALE GENOMIC DNA]</scope>
    <source>
        <strain evidence="2 3">CCMP1102</strain>
    </source>
</reference>
<evidence type="ECO:0000313" key="2">
    <source>
        <dbReference type="EMBL" id="OEU23436.1"/>
    </source>
</evidence>
<organism evidence="2 3">
    <name type="scientific">Fragilariopsis cylindrus CCMP1102</name>
    <dbReference type="NCBI Taxonomy" id="635003"/>
    <lineage>
        <taxon>Eukaryota</taxon>
        <taxon>Sar</taxon>
        <taxon>Stramenopiles</taxon>
        <taxon>Ochrophyta</taxon>
        <taxon>Bacillariophyta</taxon>
        <taxon>Bacillariophyceae</taxon>
        <taxon>Bacillariophycidae</taxon>
        <taxon>Bacillariales</taxon>
        <taxon>Bacillariaceae</taxon>
        <taxon>Fragilariopsis</taxon>
    </lineage>
</organism>
<dbReference type="EMBL" id="KV784353">
    <property type="protein sequence ID" value="OEU23436.1"/>
    <property type="molecule type" value="Genomic_DNA"/>
</dbReference>
<dbReference type="AlphaFoldDB" id="A0A1E7FZ66"/>
<feature type="region of interest" description="Disordered" evidence="1">
    <location>
        <begin position="238"/>
        <end position="287"/>
    </location>
</feature>
<gene>
    <name evidence="2" type="ORF">FRACYDRAFT_259392</name>
</gene>
<feature type="region of interest" description="Disordered" evidence="1">
    <location>
        <begin position="149"/>
        <end position="218"/>
    </location>
</feature>
<dbReference type="KEGG" id="fcy:FRACYDRAFT_259392"/>
<feature type="compositionally biased region" description="Acidic residues" evidence="1">
    <location>
        <begin position="195"/>
        <end position="204"/>
    </location>
</feature>
<protein>
    <submittedName>
        <fullName evidence="2">Uncharacterized protein</fullName>
    </submittedName>
</protein>
<feature type="compositionally biased region" description="Low complexity" evidence="1">
    <location>
        <begin position="257"/>
        <end position="287"/>
    </location>
</feature>
<sequence>MGVQTITNPPAEKLYPAFLRLQKNNLTDLSYIMVRYGVPIEIKNSRGNMDYDKNTIRLGRSFHVANRSLRRHIKFVQFDFDLDKYVPYSFERIGNNRNKKRNKTTKETLINKIGARLEKCDPDQNEILLLTTKEDVTRYFNELSLADDVDDNLNSLNNDDAQLPAEGGEEAATTVDEHNPNEDAPLVLDCHANGVDDDGEDDGDGQQQQQQQQQHQQHDFQALYFVPAATSSINDQLEEYGSSSDEDDDDDGDDISADLNLLNNNNNNNNPSAGAEAAGGSSSSSSVSSIISDITTTTTTTTTSNTNTNMNMNISDGGVVGGDGGNGSNGNDQLLLDGDLDGELDGDANGTTADDANAQMVTMLARCSVVVNSTSISVRSVVRVGCVTAIGGDVVGGGSRGMEERRNTF</sequence>
<evidence type="ECO:0000256" key="1">
    <source>
        <dbReference type="SAM" id="MobiDB-lite"/>
    </source>
</evidence>
<keyword evidence="3" id="KW-1185">Reference proteome</keyword>
<dbReference type="Proteomes" id="UP000095751">
    <property type="component" value="Unassembled WGS sequence"/>
</dbReference>
<feature type="compositionally biased region" description="Low complexity" evidence="1">
    <location>
        <begin position="205"/>
        <end position="215"/>
    </location>
</feature>
<feature type="compositionally biased region" description="Low complexity" evidence="1">
    <location>
        <begin position="152"/>
        <end position="161"/>
    </location>
</feature>
<evidence type="ECO:0000313" key="3">
    <source>
        <dbReference type="Proteomes" id="UP000095751"/>
    </source>
</evidence>
<dbReference type="InParanoid" id="A0A1E7FZ66"/>